<evidence type="ECO:0000313" key="1">
    <source>
        <dbReference type="EMBL" id="GBM51930.1"/>
    </source>
</evidence>
<keyword evidence="2" id="KW-1185">Reference proteome</keyword>
<protein>
    <submittedName>
        <fullName evidence="1">Uncharacterized protein</fullName>
    </submittedName>
</protein>
<dbReference type="EMBL" id="BGPR01001355">
    <property type="protein sequence ID" value="GBM51930.1"/>
    <property type="molecule type" value="Genomic_DNA"/>
</dbReference>
<reference evidence="1 2" key="1">
    <citation type="journal article" date="2019" name="Sci. Rep.">
        <title>Orb-weaving spider Araneus ventricosus genome elucidates the spidroin gene catalogue.</title>
        <authorList>
            <person name="Kono N."/>
            <person name="Nakamura H."/>
            <person name="Ohtoshi R."/>
            <person name="Moran D.A.P."/>
            <person name="Shinohara A."/>
            <person name="Yoshida Y."/>
            <person name="Fujiwara M."/>
            <person name="Mori M."/>
            <person name="Tomita M."/>
            <person name="Arakawa K."/>
        </authorList>
    </citation>
    <scope>NUCLEOTIDE SEQUENCE [LARGE SCALE GENOMIC DNA]</scope>
</reference>
<evidence type="ECO:0000313" key="2">
    <source>
        <dbReference type="Proteomes" id="UP000499080"/>
    </source>
</evidence>
<name>A0A4Y2GE95_ARAVE</name>
<sequence>MWMRSHRISKLVLASLGGKIMVVLPPPVIVRTSYESSRPWTVMATRTAASVLELLQRLSFKGQWMVRQDGVERILVTNWSKKG</sequence>
<organism evidence="1 2">
    <name type="scientific">Araneus ventricosus</name>
    <name type="common">Orbweaver spider</name>
    <name type="synonym">Epeira ventricosa</name>
    <dbReference type="NCBI Taxonomy" id="182803"/>
    <lineage>
        <taxon>Eukaryota</taxon>
        <taxon>Metazoa</taxon>
        <taxon>Ecdysozoa</taxon>
        <taxon>Arthropoda</taxon>
        <taxon>Chelicerata</taxon>
        <taxon>Arachnida</taxon>
        <taxon>Araneae</taxon>
        <taxon>Araneomorphae</taxon>
        <taxon>Entelegynae</taxon>
        <taxon>Araneoidea</taxon>
        <taxon>Araneidae</taxon>
        <taxon>Araneus</taxon>
    </lineage>
</organism>
<comment type="caution">
    <text evidence="1">The sequence shown here is derived from an EMBL/GenBank/DDBJ whole genome shotgun (WGS) entry which is preliminary data.</text>
</comment>
<proteinExistence type="predicted"/>
<accession>A0A4Y2GE95</accession>
<dbReference type="Proteomes" id="UP000499080">
    <property type="component" value="Unassembled WGS sequence"/>
</dbReference>
<dbReference type="AlphaFoldDB" id="A0A4Y2GE95"/>
<gene>
    <name evidence="1" type="ORF">AVEN_1512_1</name>
</gene>